<feature type="domain" description="WW" evidence="2">
    <location>
        <begin position="63"/>
        <end position="97"/>
    </location>
</feature>
<sequence length="781" mass="89168">MENTKKAAKDARFESRRSLYQEFVCSVDQPPLFAMSTGSSDKSSDPPTPQSPGPDPVHDLPEEVLRAGWRRFWSKREKRWYYFNKMTGESLWEMPVVHKSPHNGVPGGSDRITDPLGISVPDTPTDVRSPPPFDLKRRRDSEASITSLGSMSPSKRMKMEGPVYWNFDILSNAIIFEHPPCTMPPVHPEAESYRAQLTNKLRSQYQELCQTREGIDAPRESFNRWILERKVTDRGNDPMLPTHCAHEVSPSMYREIMSDIPVRGCRLRHPVEARKYVFKYAEAAKKMVESRNCSPDSRKIVKWSVEDIMQWLRRQNSATLEDYQERLTHLKTQCGPHLTEAAKSSVEGICQKIYHLSCESAKKIYDKHWEILKEHGIEEIQRKFEVHKRRVQCYQIHMVVSCPRLPSISYHVENNVGCLRFKGEVLTLNQNYLQKLKLVSNQSYLQKLVSNQSYLQKLVSNQNYLQKLEHLYRIHCRDDRPLENFLPRVWCLLRRYQGFADSGHDFARRWATPGHGGERSSGSNGPASQVIYAGVPITQPCDGIDMQEIKTRMTLFGSSPNEGTGLQGALPVPVFEAVHKHFGVTFELFASPLNCYFRQYCSAFPDTDGYFGSRGPVLDFHPVSGSFEANPPFSEELLNAMAEHFERLLATSSEPLSFLVFIPEWRDPPIPALLRMENSIFKRKTVVVPAFEHEYRSGLQHVCSGSDLYHKSVHGTLVLILQNEAGFAKWGPTDERVKGLLDAYKPQGNPSPSTSATEGRRESVDGKSATESRSNSKEEKR</sequence>
<proteinExistence type="predicted"/>
<dbReference type="Pfam" id="PF00397">
    <property type="entry name" value="WW"/>
    <property type="match status" value="1"/>
</dbReference>
<feature type="region of interest" description="Disordered" evidence="1">
    <location>
        <begin position="31"/>
        <end position="61"/>
    </location>
</feature>
<dbReference type="Gene3D" id="2.20.70.10">
    <property type="match status" value="1"/>
</dbReference>
<feature type="compositionally biased region" description="Pro residues" evidence="1">
    <location>
        <begin position="46"/>
        <end position="55"/>
    </location>
</feature>
<feature type="compositionally biased region" description="Polar residues" evidence="1">
    <location>
        <begin position="748"/>
        <end position="757"/>
    </location>
</feature>
<dbReference type="InterPro" id="IPR029048">
    <property type="entry name" value="HSP70_C_sf"/>
</dbReference>
<evidence type="ECO:0000313" key="3">
    <source>
        <dbReference type="EMBL" id="EEN49961.1"/>
    </source>
</evidence>
<feature type="region of interest" description="Disordered" evidence="1">
    <location>
        <begin position="741"/>
        <end position="781"/>
    </location>
</feature>
<dbReference type="PROSITE" id="PS50020">
    <property type="entry name" value="WW_DOMAIN_2"/>
    <property type="match status" value="1"/>
</dbReference>
<accession>C3ZAS4</accession>
<gene>
    <name evidence="3" type="ORF">BRAFLDRAFT_118827</name>
</gene>
<name>C3ZAS4_BRAFL</name>
<feature type="compositionally biased region" description="Basic and acidic residues" evidence="1">
    <location>
        <begin position="758"/>
        <end position="781"/>
    </location>
</feature>
<dbReference type="InterPro" id="IPR001202">
    <property type="entry name" value="WW_dom"/>
</dbReference>
<protein>
    <recommendedName>
        <fullName evidence="2">WW domain-containing protein</fullName>
    </recommendedName>
</protein>
<dbReference type="InterPro" id="IPR022035">
    <property type="entry name" value="PCIF1_WW"/>
</dbReference>
<dbReference type="AlphaFoldDB" id="C3ZAS4"/>
<dbReference type="InterPro" id="IPR036020">
    <property type="entry name" value="WW_dom_sf"/>
</dbReference>
<dbReference type="GO" id="GO:0016422">
    <property type="term" value="F:mRNA (2'-O-methyladenosine-N6-)-methyltransferase activity"/>
    <property type="evidence" value="ECO:0007669"/>
    <property type="project" value="InterPro"/>
</dbReference>
<evidence type="ECO:0000259" key="2">
    <source>
        <dbReference type="PROSITE" id="PS50020"/>
    </source>
</evidence>
<reference evidence="3" key="1">
    <citation type="journal article" date="2008" name="Nature">
        <title>The amphioxus genome and the evolution of the chordate karyotype.</title>
        <authorList>
            <consortium name="US DOE Joint Genome Institute (JGI-PGF)"/>
            <person name="Putnam N.H."/>
            <person name="Butts T."/>
            <person name="Ferrier D.E.K."/>
            <person name="Furlong R.F."/>
            <person name="Hellsten U."/>
            <person name="Kawashima T."/>
            <person name="Robinson-Rechavi M."/>
            <person name="Shoguchi E."/>
            <person name="Terry A."/>
            <person name="Yu J.-K."/>
            <person name="Benito-Gutierrez E.L."/>
            <person name="Dubchak I."/>
            <person name="Garcia-Fernandez J."/>
            <person name="Gibson-Brown J.J."/>
            <person name="Grigoriev I.V."/>
            <person name="Horton A.C."/>
            <person name="de Jong P.J."/>
            <person name="Jurka J."/>
            <person name="Kapitonov V.V."/>
            <person name="Kohara Y."/>
            <person name="Kuroki Y."/>
            <person name="Lindquist E."/>
            <person name="Lucas S."/>
            <person name="Osoegawa K."/>
            <person name="Pennacchio L.A."/>
            <person name="Salamov A.A."/>
            <person name="Satou Y."/>
            <person name="Sauka-Spengler T."/>
            <person name="Schmutz J."/>
            <person name="Shin-I T."/>
            <person name="Toyoda A."/>
            <person name="Bronner-Fraser M."/>
            <person name="Fujiyama A."/>
            <person name="Holland L.Z."/>
            <person name="Holland P.W.H."/>
            <person name="Satoh N."/>
            <person name="Rokhsar D.S."/>
        </authorList>
    </citation>
    <scope>NUCLEOTIDE SEQUENCE [LARGE SCALE GENOMIC DNA]</scope>
    <source>
        <strain evidence="3">S238N-H82</strain>
        <tissue evidence="3">Testes</tissue>
    </source>
</reference>
<dbReference type="Gene3D" id="1.20.1270.10">
    <property type="match status" value="1"/>
</dbReference>
<dbReference type="SMART" id="SM00456">
    <property type="entry name" value="WW"/>
    <property type="match status" value="1"/>
</dbReference>
<dbReference type="CDD" id="cd00201">
    <property type="entry name" value="WW"/>
    <property type="match status" value="1"/>
</dbReference>
<dbReference type="SUPFAM" id="SSF51045">
    <property type="entry name" value="WW domain"/>
    <property type="match status" value="1"/>
</dbReference>
<feature type="region of interest" description="Disordered" evidence="1">
    <location>
        <begin position="117"/>
        <end position="153"/>
    </location>
</feature>
<organism>
    <name type="scientific">Branchiostoma floridae</name>
    <name type="common">Florida lancelet</name>
    <name type="synonym">Amphioxus</name>
    <dbReference type="NCBI Taxonomy" id="7739"/>
    <lineage>
        <taxon>Eukaryota</taxon>
        <taxon>Metazoa</taxon>
        <taxon>Chordata</taxon>
        <taxon>Cephalochordata</taxon>
        <taxon>Leptocardii</taxon>
        <taxon>Amphioxiformes</taxon>
        <taxon>Branchiostomatidae</taxon>
        <taxon>Branchiostoma</taxon>
    </lineage>
</organism>
<dbReference type="GO" id="GO:0099122">
    <property type="term" value="F:RNA polymerase II C-terminal domain binding"/>
    <property type="evidence" value="ECO:0007669"/>
    <property type="project" value="InterPro"/>
</dbReference>
<dbReference type="Pfam" id="PF12237">
    <property type="entry name" value="PCIF1_WW"/>
    <property type="match status" value="1"/>
</dbReference>
<feature type="compositionally biased region" description="Polar residues" evidence="1">
    <location>
        <begin position="143"/>
        <end position="153"/>
    </location>
</feature>
<dbReference type="PANTHER" id="PTHR21727:SF0">
    <property type="entry name" value="MRNA (2'-O-METHYLADENOSINE-N(6)-)-METHYLTRANSFERASE"/>
    <property type="match status" value="1"/>
</dbReference>
<dbReference type="PANTHER" id="PTHR21727">
    <property type="entry name" value="PHOSPHORYLATED CTD INTERACTING FACTOR 1"/>
    <property type="match status" value="1"/>
</dbReference>
<dbReference type="InterPro" id="IPR039881">
    <property type="entry name" value="PCIF1-like"/>
</dbReference>
<evidence type="ECO:0000256" key="1">
    <source>
        <dbReference type="SAM" id="MobiDB-lite"/>
    </source>
</evidence>
<dbReference type="FunFam" id="2.20.70.10:FF:000082">
    <property type="entry name" value="Phosphorylated CTD-interacting factor"/>
    <property type="match status" value="1"/>
</dbReference>
<dbReference type="eggNOG" id="ENOG502QVT7">
    <property type="taxonomic scope" value="Eukaryota"/>
</dbReference>
<dbReference type="EMBL" id="GG666603">
    <property type="protein sequence ID" value="EEN49961.1"/>
    <property type="molecule type" value="Genomic_DNA"/>
</dbReference>
<dbReference type="InParanoid" id="C3ZAS4"/>